<comment type="caution">
    <text evidence="1">The sequence shown here is derived from an EMBL/GenBank/DDBJ whole genome shotgun (WGS) entry which is preliminary data.</text>
</comment>
<sequence>MMAIYRPRGYTLVELMVALAAGSFLLAGVSLSYSAIKGTILVSKELENAQEVIRYSSKVFIRSIKQTLTLPVVSADGSTITIEQPAGVITCNGSVSTVDINEVYSLEGNNLMCTLGAAPAERLLMGVSQLSFSTDNNIVTINVGPENLPAQFGDTIAIDIAVSNVILSNAFGGA</sequence>
<gene>
    <name evidence="1" type="ORF">HHO47_11395</name>
</gene>
<dbReference type="Proteomes" id="UP000570493">
    <property type="component" value="Unassembled WGS sequence"/>
</dbReference>
<reference evidence="1" key="1">
    <citation type="submission" date="2020-04" db="EMBL/GenBank/DDBJ databases">
        <title>Genome Sequencing for Pseudoaltermonas arctica.</title>
        <authorList>
            <person name="Elkins N.S."/>
        </authorList>
    </citation>
    <scope>NUCLEOTIDE SEQUENCE [LARGE SCALE GENOMIC DNA]</scope>
    <source>
        <strain evidence="1">NEC-BIFX-2020_0012</strain>
    </source>
</reference>
<dbReference type="AlphaFoldDB" id="A0A7Y0DTK8"/>
<organism evidence="1 2">
    <name type="scientific">Pseudoalteromonas arctica</name>
    <dbReference type="NCBI Taxonomy" id="394751"/>
    <lineage>
        <taxon>Bacteria</taxon>
        <taxon>Pseudomonadati</taxon>
        <taxon>Pseudomonadota</taxon>
        <taxon>Gammaproteobacteria</taxon>
        <taxon>Alteromonadales</taxon>
        <taxon>Pseudoalteromonadaceae</taxon>
        <taxon>Pseudoalteromonas</taxon>
    </lineage>
</organism>
<evidence type="ECO:0000313" key="1">
    <source>
        <dbReference type="EMBL" id="NMM41412.1"/>
    </source>
</evidence>
<name>A0A7Y0DTK8_9GAMM</name>
<keyword evidence="2" id="KW-1185">Reference proteome</keyword>
<protein>
    <submittedName>
        <fullName evidence="1">Type II secretion system protein</fullName>
    </submittedName>
</protein>
<dbReference type="Pfam" id="PF07963">
    <property type="entry name" value="N_methyl"/>
    <property type="match status" value="1"/>
</dbReference>
<dbReference type="InterPro" id="IPR012902">
    <property type="entry name" value="N_methyl_site"/>
</dbReference>
<dbReference type="NCBIfam" id="TIGR02532">
    <property type="entry name" value="IV_pilin_GFxxxE"/>
    <property type="match status" value="1"/>
</dbReference>
<dbReference type="EMBL" id="JABBMT010000016">
    <property type="protein sequence ID" value="NMM41412.1"/>
    <property type="molecule type" value="Genomic_DNA"/>
</dbReference>
<dbReference type="RefSeq" id="WP_169020400.1">
    <property type="nucleotide sequence ID" value="NZ_JABBMT010000016.1"/>
</dbReference>
<accession>A0A7Y0DTK8</accession>
<dbReference type="PROSITE" id="PS00409">
    <property type="entry name" value="PROKAR_NTER_METHYL"/>
    <property type="match status" value="1"/>
</dbReference>
<proteinExistence type="predicted"/>
<evidence type="ECO:0000313" key="2">
    <source>
        <dbReference type="Proteomes" id="UP000570493"/>
    </source>
</evidence>